<dbReference type="InterPro" id="IPR054170">
    <property type="entry name" value="RlmL_1st"/>
</dbReference>
<protein>
    <recommendedName>
        <fullName evidence="4">THUMP domain-containing protein</fullName>
    </recommendedName>
</protein>
<dbReference type="PROSITE" id="PS51165">
    <property type="entry name" value="THUMP"/>
    <property type="match status" value="1"/>
</dbReference>
<dbReference type="HOGENOM" id="CLU_032119_3_1_9"/>
<dbReference type="InterPro" id="IPR053943">
    <property type="entry name" value="RlmKL-like_Mtase_CS"/>
</dbReference>
<dbReference type="GO" id="GO:0070043">
    <property type="term" value="F:rRNA (guanine-N7-)-methyltransferase activity"/>
    <property type="evidence" value="ECO:0007669"/>
    <property type="project" value="TreeGrafter"/>
</dbReference>
<dbReference type="Pfam" id="PF22020">
    <property type="entry name" value="RlmL_1st"/>
    <property type="match status" value="1"/>
</dbReference>
<evidence type="ECO:0000256" key="3">
    <source>
        <dbReference type="PROSITE-ProRule" id="PRU00529"/>
    </source>
</evidence>
<dbReference type="SMART" id="SM00981">
    <property type="entry name" value="THUMP"/>
    <property type="match status" value="1"/>
</dbReference>
<dbReference type="AlphaFoldDB" id="G8PDE6"/>
<evidence type="ECO:0000313" key="5">
    <source>
        <dbReference type="EMBL" id="AEV95281.1"/>
    </source>
</evidence>
<dbReference type="PANTHER" id="PTHR47313:SF1">
    <property type="entry name" value="RIBOSOMAL RNA LARGE SUBUNIT METHYLTRANSFERASE K_L"/>
    <property type="match status" value="1"/>
</dbReference>
<dbReference type="Proteomes" id="UP000005444">
    <property type="component" value="Chromosome"/>
</dbReference>
<dbReference type="GO" id="GO:0003723">
    <property type="term" value="F:RNA binding"/>
    <property type="evidence" value="ECO:0007669"/>
    <property type="project" value="UniProtKB-UniRule"/>
</dbReference>
<dbReference type="KEGG" id="pce:PECL_1013"/>
<dbReference type="CDD" id="cd11715">
    <property type="entry name" value="THUMP_AdoMetMT"/>
    <property type="match status" value="1"/>
</dbReference>
<dbReference type="EMBL" id="CP003137">
    <property type="protein sequence ID" value="AEV95281.1"/>
    <property type="molecule type" value="Genomic_DNA"/>
</dbReference>
<reference evidence="5 6" key="1">
    <citation type="journal article" date="2012" name="J. Bacteriol.">
        <title>Complete Genome Sequence of the Beer Spoilage Organism Pediococcus claussenii ATCC BAA-344T.</title>
        <authorList>
            <person name="Pittet V."/>
            <person name="Abegunde T."/>
            <person name="Marfleet T."/>
            <person name="Haakensen M."/>
            <person name="Morrow K."/>
            <person name="Jayaprakash T."/>
            <person name="Schroeder K."/>
            <person name="Trost B."/>
            <person name="Byrns S."/>
            <person name="Bergsveinson J."/>
            <person name="Kusalik A."/>
            <person name="Ziola B."/>
        </authorList>
    </citation>
    <scope>NUCLEOTIDE SEQUENCE [LARGE SCALE GENOMIC DNA]</scope>
    <source>
        <strain evidence="5 6">ATCC BAA-344</strain>
    </source>
</reference>
<dbReference type="InterPro" id="IPR002052">
    <property type="entry name" value="DNA_methylase_N6_adenine_CS"/>
</dbReference>
<dbReference type="STRING" id="701521.PECL_1013"/>
<feature type="domain" description="THUMP" evidence="4">
    <location>
        <begin position="50"/>
        <end position="161"/>
    </location>
</feature>
<accession>G8PDE6</accession>
<evidence type="ECO:0000259" key="4">
    <source>
        <dbReference type="PROSITE" id="PS51165"/>
    </source>
</evidence>
<dbReference type="InterPro" id="IPR004114">
    <property type="entry name" value="THUMP_dom"/>
</dbReference>
<dbReference type="InterPro" id="IPR000241">
    <property type="entry name" value="RlmKL-like_Mtase"/>
</dbReference>
<dbReference type="Gene3D" id="3.40.50.150">
    <property type="entry name" value="Vaccinia Virus protein VP39"/>
    <property type="match status" value="1"/>
</dbReference>
<dbReference type="Pfam" id="PF01170">
    <property type="entry name" value="UPF0020"/>
    <property type="match status" value="1"/>
</dbReference>
<keyword evidence="3" id="KW-0694">RNA-binding</keyword>
<dbReference type="PATRIC" id="fig|701521.8.peg.960"/>
<dbReference type="GO" id="GO:0008990">
    <property type="term" value="F:rRNA (guanine-N2-)-methyltransferase activity"/>
    <property type="evidence" value="ECO:0007669"/>
    <property type="project" value="TreeGrafter"/>
</dbReference>
<keyword evidence="2" id="KW-0808">Transferase</keyword>
<keyword evidence="6" id="KW-1185">Reference proteome</keyword>
<evidence type="ECO:0000313" key="6">
    <source>
        <dbReference type="Proteomes" id="UP000005444"/>
    </source>
</evidence>
<name>G8PDE6_PEDCP</name>
<evidence type="ECO:0000256" key="1">
    <source>
        <dbReference type="ARBA" id="ARBA00022603"/>
    </source>
</evidence>
<dbReference type="PROSITE" id="PS00092">
    <property type="entry name" value="N6_MTASE"/>
    <property type="match status" value="1"/>
</dbReference>
<dbReference type="Pfam" id="PF02926">
    <property type="entry name" value="THUMP"/>
    <property type="match status" value="1"/>
</dbReference>
<gene>
    <name evidence="5" type="ordered locus">PECL_1013</name>
</gene>
<dbReference type="SUPFAM" id="SSF53335">
    <property type="entry name" value="S-adenosyl-L-methionine-dependent methyltransferases"/>
    <property type="match status" value="1"/>
</dbReference>
<sequence>MRYKMNKDKFNLIATMASGLESLTKKELVDLGYDVATENGRVRFQGNVRDIIKTNLWLRTGDRIKIVLKEFEAQTFDDLFEEIKSVEWDQIMPLEATINVSGKSKKSQLHSVPDIQSITKKAIVDQIQQKYHWRQALPETGPIFAVEVAIDKDHAMLTLDTTGDSLFKRGYRIDKGAAPLKETMAAALVLLTSWHPDMLLVDPVCGSGTILIEAALIGQNIAPGFNRAFQCENWDWVPESTSREVRDEADMQANYDIDLKLQGFDIDQNMIEIAQNNAQEAGLGDLITFKQQAVKDFTTQDERGVMIGNPPYGERLSDRDQVRKLYEQLGEVTKNLPFWSKYFLTSDLEFEKFYGERATKKRKLYNGALRTDYFQFWAQRRKRN</sequence>
<dbReference type="Gene3D" id="3.30.2130.30">
    <property type="match status" value="1"/>
</dbReference>
<dbReference type="eggNOG" id="COG0116">
    <property type="taxonomic scope" value="Bacteria"/>
</dbReference>
<dbReference type="PROSITE" id="PS01261">
    <property type="entry name" value="UPF0020"/>
    <property type="match status" value="1"/>
</dbReference>
<dbReference type="PANTHER" id="PTHR47313">
    <property type="entry name" value="RIBOSOMAL RNA LARGE SUBUNIT METHYLTRANSFERASE K/L"/>
    <property type="match status" value="1"/>
</dbReference>
<keyword evidence="1" id="KW-0489">Methyltransferase</keyword>
<dbReference type="InterPro" id="IPR029063">
    <property type="entry name" value="SAM-dependent_MTases_sf"/>
</dbReference>
<organism evidence="5 6">
    <name type="scientific">Pediococcus claussenii (strain ATCC BAA-344 / DSM 14800 / JCM 18046 / KCTC 3811 / LMG 21948 / P06)</name>
    <dbReference type="NCBI Taxonomy" id="701521"/>
    <lineage>
        <taxon>Bacteria</taxon>
        <taxon>Bacillati</taxon>
        <taxon>Bacillota</taxon>
        <taxon>Bacilli</taxon>
        <taxon>Lactobacillales</taxon>
        <taxon>Lactobacillaceae</taxon>
        <taxon>Pediococcus</taxon>
    </lineage>
</organism>
<evidence type="ECO:0000256" key="2">
    <source>
        <dbReference type="ARBA" id="ARBA00022679"/>
    </source>
</evidence>
<proteinExistence type="predicted"/>